<feature type="signal peptide" evidence="1">
    <location>
        <begin position="1"/>
        <end position="22"/>
    </location>
</feature>
<gene>
    <name evidence="2" type="ORF">QBC36DRAFT_362106</name>
</gene>
<evidence type="ECO:0000256" key="1">
    <source>
        <dbReference type="SAM" id="SignalP"/>
    </source>
</evidence>
<keyword evidence="3" id="KW-1185">Reference proteome</keyword>
<sequence>MRLPTLLPLPLVVAVFTTPAVASWHVVLPRQTDPSAPTSVQTGEALENCLWTSHKIRISQPTEPPGLAEYRSSAITEAARHPFYSSAVGPVERLDRTSVCSLYIGISSRELTILPSELSKVFSAYSQAKTSWVEEVKPRVSEYSKECVGVVGTSEVGEFLQEFATDVEGCVTNAEMIFGKFVTATLTETRADVEDSASTDEWKALTASMTTTDSTAAGARETGYLVPVLGFAGAVAWAGAAVV</sequence>
<keyword evidence="1" id="KW-0732">Signal</keyword>
<comment type="caution">
    <text evidence="2">The sequence shown here is derived from an EMBL/GenBank/DDBJ whole genome shotgun (WGS) entry which is preliminary data.</text>
</comment>
<evidence type="ECO:0000313" key="2">
    <source>
        <dbReference type="EMBL" id="KAK4179590.1"/>
    </source>
</evidence>
<reference evidence="2" key="2">
    <citation type="submission" date="2023-05" db="EMBL/GenBank/DDBJ databases">
        <authorList>
            <consortium name="Lawrence Berkeley National Laboratory"/>
            <person name="Steindorff A."/>
            <person name="Hensen N."/>
            <person name="Bonometti L."/>
            <person name="Westerberg I."/>
            <person name="Brannstrom I.O."/>
            <person name="Guillou S."/>
            <person name="Cros-Aarteil S."/>
            <person name="Calhoun S."/>
            <person name="Haridas S."/>
            <person name="Kuo A."/>
            <person name="Mondo S."/>
            <person name="Pangilinan J."/>
            <person name="Riley R."/>
            <person name="Labutti K."/>
            <person name="Andreopoulos B."/>
            <person name="Lipzen A."/>
            <person name="Chen C."/>
            <person name="Yanf M."/>
            <person name="Daum C."/>
            <person name="Ng V."/>
            <person name="Clum A."/>
            <person name="Ohm R."/>
            <person name="Martin F."/>
            <person name="Silar P."/>
            <person name="Natvig D."/>
            <person name="Lalanne C."/>
            <person name="Gautier V."/>
            <person name="Ament-Velasquez S.L."/>
            <person name="Kruys A."/>
            <person name="Hutchinson M.I."/>
            <person name="Powell A.J."/>
            <person name="Barry K."/>
            <person name="Miller A.N."/>
            <person name="Grigoriev I.V."/>
            <person name="Debuchy R."/>
            <person name="Gladieux P."/>
            <person name="Thoren M.H."/>
            <person name="Johannesson H."/>
        </authorList>
    </citation>
    <scope>NUCLEOTIDE SEQUENCE</scope>
    <source>
        <strain evidence="2">CBS 892.96</strain>
    </source>
</reference>
<proteinExistence type="predicted"/>
<evidence type="ECO:0000313" key="3">
    <source>
        <dbReference type="Proteomes" id="UP001302321"/>
    </source>
</evidence>
<accession>A0AAN7AB06</accession>
<feature type="chain" id="PRO_5042915715" evidence="1">
    <location>
        <begin position="23"/>
        <end position="243"/>
    </location>
</feature>
<dbReference type="EMBL" id="MU866114">
    <property type="protein sequence ID" value="KAK4179590.1"/>
    <property type="molecule type" value="Genomic_DNA"/>
</dbReference>
<dbReference type="AlphaFoldDB" id="A0AAN7AB06"/>
<organism evidence="2 3">
    <name type="scientific">Triangularia setosa</name>
    <dbReference type="NCBI Taxonomy" id="2587417"/>
    <lineage>
        <taxon>Eukaryota</taxon>
        <taxon>Fungi</taxon>
        <taxon>Dikarya</taxon>
        <taxon>Ascomycota</taxon>
        <taxon>Pezizomycotina</taxon>
        <taxon>Sordariomycetes</taxon>
        <taxon>Sordariomycetidae</taxon>
        <taxon>Sordariales</taxon>
        <taxon>Podosporaceae</taxon>
        <taxon>Triangularia</taxon>
    </lineage>
</organism>
<dbReference type="Proteomes" id="UP001302321">
    <property type="component" value="Unassembled WGS sequence"/>
</dbReference>
<protein>
    <submittedName>
        <fullName evidence="2">Uncharacterized protein</fullName>
    </submittedName>
</protein>
<name>A0AAN7AB06_9PEZI</name>
<reference evidence="2" key="1">
    <citation type="journal article" date="2023" name="Mol. Phylogenet. Evol.">
        <title>Genome-scale phylogeny and comparative genomics of the fungal order Sordariales.</title>
        <authorList>
            <person name="Hensen N."/>
            <person name="Bonometti L."/>
            <person name="Westerberg I."/>
            <person name="Brannstrom I.O."/>
            <person name="Guillou S."/>
            <person name="Cros-Aarteil S."/>
            <person name="Calhoun S."/>
            <person name="Haridas S."/>
            <person name="Kuo A."/>
            <person name="Mondo S."/>
            <person name="Pangilinan J."/>
            <person name="Riley R."/>
            <person name="LaButti K."/>
            <person name="Andreopoulos B."/>
            <person name="Lipzen A."/>
            <person name="Chen C."/>
            <person name="Yan M."/>
            <person name="Daum C."/>
            <person name="Ng V."/>
            <person name="Clum A."/>
            <person name="Steindorff A."/>
            <person name="Ohm R.A."/>
            <person name="Martin F."/>
            <person name="Silar P."/>
            <person name="Natvig D.O."/>
            <person name="Lalanne C."/>
            <person name="Gautier V."/>
            <person name="Ament-Velasquez S.L."/>
            <person name="Kruys A."/>
            <person name="Hutchinson M.I."/>
            <person name="Powell A.J."/>
            <person name="Barry K."/>
            <person name="Miller A.N."/>
            <person name="Grigoriev I.V."/>
            <person name="Debuchy R."/>
            <person name="Gladieux P."/>
            <person name="Hiltunen Thoren M."/>
            <person name="Johannesson H."/>
        </authorList>
    </citation>
    <scope>NUCLEOTIDE SEQUENCE</scope>
    <source>
        <strain evidence="2">CBS 892.96</strain>
    </source>
</reference>